<dbReference type="Gene3D" id="3.40.50.410">
    <property type="entry name" value="von Willebrand factor, type A domain"/>
    <property type="match status" value="1"/>
</dbReference>
<comment type="caution">
    <text evidence="1">The sequence shown here is derived from an EMBL/GenBank/DDBJ whole genome shotgun (WGS) entry which is preliminary data.</text>
</comment>
<organism evidence="1 2">
    <name type="scientific">Chrysochromulina tobinii</name>
    <dbReference type="NCBI Taxonomy" id="1460289"/>
    <lineage>
        <taxon>Eukaryota</taxon>
        <taxon>Haptista</taxon>
        <taxon>Haptophyta</taxon>
        <taxon>Prymnesiophyceae</taxon>
        <taxon>Prymnesiales</taxon>
        <taxon>Chrysochromulinaceae</taxon>
        <taxon>Chrysochromulina</taxon>
    </lineage>
</organism>
<gene>
    <name evidence="1" type="ORF">Ctob_002308</name>
</gene>
<dbReference type="OrthoDB" id="10682737at2759"/>
<evidence type="ECO:0000313" key="2">
    <source>
        <dbReference type="Proteomes" id="UP000037460"/>
    </source>
</evidence>
<dbReference type="SUPFAM" id="SSF53300">
    <property type="entry name" value="vWA-like"/>
    <property type="match status" value="1"/>
</dbReference>
<accession>A0A0M0J6I3</accession>
<evidence type="ECO:0000313" key="1">
    <source>
        <dbReference type="EMBL" id="KOO22216.1"/>
    </source>
</evidence>
<dbReference type="Proteomes" id="UP000037460">
    <property type="component" value="Unassembled WGS sequence"/>
</dbReference>
<dbReference type="EMBL" id="JWZX01003301">
    <property type="protein sequence ID" value="KOO22216.1"/>
    <property type="molecule type" value="Genomic_DNA"/>
</dbReference>
<name>A0A0M0J6I3_9EUKA</name>
<dbReference type="AlphaFoldDB" id="A0A0M0J6I3"/>
<proteinExistence type="predicted"/>
<reference evidence="2" key="1">
    <citation type="journal article" date="2015" name="PLoS Genet.">
        <title>Genome Sequence and Transcriptome Analyses of Chrysochromulina tobin: Metabolic Tools for Enhanced Algal Fitness in the Prominent Order Prymnesiales (Haptophyceae).</title>
        <authorList>
            <person name="Hovde B.T."/>
            <person name="Deodato C.R."/>
            <person name="Hunsperger H.M."/>
            <person name="Ryken S.A."/>
            <person name="Yost W."/>
            <person name="Jha R.K."/>
            <person name="Patterson J."/>
            <person name="Monnat R.J. Jr."/>
            <person name="Barlow S.B."/>
            <person name="Starkenburg S.R."/>
            <person name="Cattolico R.A."/>
        </authorList>
    </citation>
    <scope>NUCLEOTIDE SEQUENCE</scope>
    <source>
        <strain evidence="2">CCMP291</strain>
    </source>
</reference>
<sequence>MLELSVPRSTATATNPFASAQAFAAPASCCGVQVSVCEATGLEPRTLTDPKAPGLNAGPGDNVEANNYIPIDESNGFIAAVRVTLGATTRQNVCVLPERVTLTAVVTRESGVIWDLRVTVTNRLGGTAAAILDVPRLPDLLLLEEEHVCDKIQYNPEVMEKEQADASYEAAASSTTHSATLSDTAEDAFQIKLDKIPDGATVIFGCRFLQGSGLRRRDRVGANGEAPSERIADVSIVPGFTPLDAVGVPFELQVHVGPGLAVVVPEDEVLREDVIKLGREADRATLRYLRGLRDVSPAVSELLQLGPTLLSAGSLDSWRRLSWRSPTGLARGTLVRVRLSEPQIDQIAELRKLTIGAPAQKDPAMAAEAALSSAVHAVDTIDGVCFAPEDGSKLASTLVDLTLPLAPLPGLAPTSAPHELYVIIDTSGSTAMSVHSDSLGGHVARLDTSKHLLRAILNALPVHLNALRDQQLINMQPVRVRLWSFDDRTTGLADVMLPADRTEPGNVVEQLQAQLRALRPGGCTNYDSWSAELRACVAVNPASLHSVILVTDGGATSRERFFGEIDAIRKQPGVGFFQVDCLGYGPWLDPSCVSWLARMTGGEALMVEPPAAPVVTSMAVEQPTPASRTATARIAPANSSPGLGVVLGVTIRSVHDPAYAAAVTARSAQTPLFSPAVRRDLYAIVLNPSAPGVPVADADPSGYGVAFIGKPSVLGGALDTLAYVDRAALPALLGEWTLLEDSVLLESLQQIGLTTAPALATTLAFEQYLAATAKAAWTTDTVQRLSCEFLVAFAVEMTPRLDISHRVRSCKLSAADMATLSTAPFASFVDQGMLRTFQTMP</sequence>
<dbReference type="InterPro" id="IPR036465">
    <property type="entry name" value="vWFA_dom_sf"/>
</dbReference>
<keyword evidence="2" id="KW-1185">Reference proteome</keyword>
<protein>
    <submittedName>
        <fullName evidence="1">Uncharacterized protein</fullName>
    </submittedName>
</protein>